<dbReference type="InterPro" id="IPR005467">
    <property type="entry name" value="His_kinase_dom"/>
</dbReference>
<feature type="domain" description="Histidine kinase" evidence="12">
    <location>
        <begin position="247"/>
        <end position="467"/>
    </location>
</feature>
<comment type="cofactor">
    <cofactor evidence="2">
        <name>a divalent metal cation</name>
        <dbReference type="ChEBI" id="CHEBI:60240"/>
    </cofactor>
</comment>
<dbReference type="PRINTS" id="PR00344">
    <property type="entry name" value="BCTRLSENSOR"/>
</dbReference>
<accession>A0A6N7XMP8</accession>
<protein>
    <recommendedName>
        <fullName evidence="10">Sensor-like histidine kinase SenX3</fullName>
        <ecNumber evidence="4">2.7.13.3</ecNumber>
    </recommendedName>
</protein>
<dbReference type="FunFam" id="1.10.287.130:FF:000001">
    <property type="entry name" value="Two-component sensor histidine kinase"/>
    <property type="match status" value="1"/>
</dbReference>
<evidence type="ECO:0000256" key="9">
    <source>
        <dbReference type="ARBA" id="ARBA00023136"/>
    </source>
</evidence>
<dbReference type="InterPro" id="IPR003661">
    <property type="entry name" value="HisK_dim/P_dom"/>
</dbReference>
<dbReference type="InterPro" id="IPR004358">
    <property type="entry name" value="Sig_transdc_His_kin-like_C"/>
</dbReference>
<keyword evidence="11" id="KW-1133">Transmembrane helix</keyword>
<dbReference type="GO" id="GO:0000155">
    <property type="term" value="F:phosphorelay sensor kinase activity"/>
    <property type="evidence" value="ECO:0007669"/>
    <property type="project" value="InterPro"/>
</dbReference>
<dbReference type="PANTHER" id="PTHR45453:SF1">
    <property type="entry name" value="PHOSPHATE REGULON SENSOR PROTEIN PHOR"/>
    <property type="match status" value="1"/>
</dbReference>
<dbReference type="SUPFAM" id="SSF47384">
    <property type="entry name" value="Homodimeric domain of signal transducing histidine kinase"/>
    <property type="match status" value="1"/>
</dbReference>
<dbReference type="GO" id="GO:0016036">
    <property type="term" value="P:cellular response to phosphate starvation"/>
    <property type="evidence" value="ECO:0007669"/>
    <property type="project" value="TreeGrafter"/>
</dbReference>
<gene>
    <name evidence="13" type="ORF">FYJ68_03765</name>
</gene>
<dbReference type="SMART" id="SM00387">
    <property type="entry name" value="HATPase_c"/>
    <property type="match status" value="1"/>
</dbReference>
<evidence type="ECO:0000256" key="1">
    <source>
        <dbReference type="ARBA" id="ARBA00000085"/>
    </source>
</evidence>
<dbReference type="InterPro" id="IPR050351">
    <property type="entry name" value="BphY/WalK/GraS-like"/>
</dbReference>
<evidence type="ECO:0000256" key="8">
    <source>
        <dbReference type="ARBA" id="ARBA00023012"/>
    </source>
</evidence>
<dbReference type="CDD" id="cd00082">
    <property type="entry name" value="HisKA"/>
    <property type="match status" value="1"/>
</dbReference>
<dbReference type="AlphaFoldDB" id="A0A6N7XMP8"/>
<organism evidence="13 14">
    <name type="scientific">Olsenella porci</name>
    <dbReference type="NCBI Taxonomy" id="2652279"/>
    <lineage>
        <taxon>Bacteria</taxon>
        <taxon>Bacillati</taxon>
        <taxon>Actinomycetota</taxon>
        <taxon>Coriobacteriia</taxon>
        <taxon>Coriobacteriales</taxon>
        <taxon>Atopobiaceae</taxon>
        <taxon>Olsenella</taxon>
    </lineage>
</organism>
<evidence type="ECO:0000259" key="12">
    <source>
        <dbReference type="PROSITE" id="PS50109"/>
    </source>
</evidence>
<dbReference type="InterPro" id="IPR003594">
    <property type="entry name" value="HATPase_dom"/>
</dbReference>
<dbReference type="PANTHER" id="PTHR45453">
    <property type="entry name" value="PHOSPHATE REGULON SENSOR PROTEIN PHOR"/>
    <property type="match status" value="1"/>
</dbReference>
<dbReference type="Proteomes" id="UP000469325">
    <property type="component" value="Unassembled WGS sequence"/>
</dbReference>
<evidence type="ECO:0000256" key="6">
    <source>
        <dbReference type="ARBA" id="ARBA00022679"/>
    </source>
</evidence>
<keyword evidence="9 11" id="KW-0472">Membrane</keyword>
<name>A0A6N7XMP8_9ACTN</name>
<dbReference type="InterPro" id="IPR036097">
    <property type="entry name" value="HisK_dim/P_sf"/>
</dbReference>
<keyword evidence="6" id="KW-0808">Transferase</keyword>
<keyword evidence="8" id="KW-0902">Two-component regulatory system</keyword>
<comment type="subcellular location">
    <subcellularLocation>
        <location evidence="3">Cell membrane</location>
    </subcellularLocation>
</comment>
<dbReference type="PROSITE" id="PS50109">
    <property type="entry name" value="HIS_KIN"/>
    <property type="match status" value="1"/>
</dbReference>
<evidence type="ECO:0000256" key="4">
    <source>
        <dbReference type="ARBA" id="ARBA00012438"/>
    </source>
</evidence>
<evidence type="ECO:0000313" key="13">
    <source>
        <dbReference type="EMBL" id="MST72224.1"/>
    </source>
</evidence>
<dbReference type="Pfam" id="PF02518">
    <property type="entry name" value="HATPase_c"/>
    <property type="match status" value="1"/>
</dbReference>
<dbReference type="GO" id="GO:0005886">
    <property type="term" value="C:plasma membrane"/>
    <property type="evidence" value="ECO:0007669"/>
    <property type="project" value="UniProtKB-SubCell"/>
</dbReference>
<sequence>MRSRARRKEEPRSLRRSVFVALVATAVGAAVVATLASAIIFQQSLLSEAHTELRSMCDSVASRLSDGSDEVSTLSTIDFNGMRATLIAKDGSVLYDNQYSAASLPNHGDREEVVEARSRGEAESERRSTTSGYVSIYCAKLLDNGSVLRLSEDRASVTSILARDLVPLVAVIAVLVVASWFVSTYLSRIIVRPIVAIDPSSADAAGDAPYRELEPLTKRLREQQGELRDQMEKIRDTADMRTEFTANVTHELKTPIASISGAAELIRDGIARPEDIPDFAGRIYSDAQRLSNLVSDILTLSKLDESERSADDALFGAAEMVDLYDVARSVVARMEPRAKDAGVKIRLDGASSLVRGYPRLLDELVGNLCENAIRYNKPGGKVMVFVYPRDGKPSVRVADTGVGIPEEAQSKVFERFYRVDKSRSRAGGGTGLGLAIVKHAALLHHATISLNSQVGEGTTFEVTFPAQ</sequence>
<dbReference type="Pfam" id="PF00512">
    <property type="entry name" value="HisKA"/>
    <property type="match status" value="1"/>
</dbReference>
<keyword evidence="11" id="KW-0812">Transmembrane</keyword>
<dbReference type="SMART" id="SM00388">
    <property type="entry name" value="HisKA"/>
    <property type="match status" value="1"/>
</dbReference>
<keyword evidence="14" id="KW-1185">Reference proteome</keyword>
<keyword evidence="5" id="KW-0597">Phosphoprotein</keyword>
<dbReference type="FunFam" id="3.30.565.10:FF:000006">
    <property type="entry name" value="Sensor histidine kinase WalK"/>
    <property type="match status" value="1"/>
</dbReference>
<dbReference type="EMBL" id="VUNC01000002">
    <property type="protein sequence ID" value="MST72224.1"/>
    <property type="molecule type" value="Genomic_DNA"/>
</dbReference>
<reference evidence="13 14" key="1">
    <citation type="submission" date="2019-08" db="EMBL/GenBank/DDBJ databases">
        <title>In-depth cultivation of the pig gut microbiome towards novel bacterial diversity and tailored functional studies.</title>
        <authorList>
            <person name="Wylensek D."/>
            <person name="Hitch T.C.A."/>
            <person name="Clavel T."/>
        </authorList>
    </citation>
    <scope>NUCLEOTIDE SEQUENCE [LARGE SCALE GENOMIC DNA]</scope>
    <source>
        <strain evidence="13 14">CA-Schmier-601-WT-1</strain>
    </source>
</reference>
<dbReference type="CDD" id="cd00075">
    <property type="entry name" value="HATPase"/>
    <property type="match status" value="1"/>
</dbReference>
<evidence type="ECO:0000256" key="10">
    <source>
        <dbReference type="ARBA" id="ARBA00039401"/>
    </source>
</evidence>
<dbReference type="GO" id="GO:0005509">
    <property type="term" value="F:calcium ion binding"/>
    <property type="evidence" value="ECO:0007669"/>
    <property type="project" value="UniProtKB-ARBA"/>
</dbReference>
<dbReference type="Gene3D" id="3.30.565.10">
    <property type="entry name" value="Histidine kinase-like ATPase, C-terminal domain"/>
    <property type="match status" value="1"/>
</dbReference>
<comment type="catalytic activity">
    <reaction evidence="1">
        <text>ATP + protein L-histidine = ADP + protein N-phospho-L-histidine.</text>
        <dbReference type="EC" id="2.7.13.3"/>
    </reaction>
</comment>
<feature type="transmembrane region" description="Helical" evidence="11">
    <location>
        <begin position="165"/>
        <end position="186"/>
    </location>
</feature>
<evidence type="ECO:0000256" key="5">
    <source>
        <dbReference type="ARBA" id="ARBA00022553"/>
    </source>
</evidence>
<keyword evidence="7 13" id="KW-0418">Kinase</keyword>
<evidence type="ECO:0000256" key="7">
    <source>
        <dbReference type="ARBA" id="ARBA00022777"/>
    </source>
</evidence>
<comment type="caution">
    <text evidence="13">The sequence shown here is derived from an EMBL/GenBank/DDBJ whole genome shotgun (WGS) entry which is preliminary data.</text>
</comment>
<evidence type="ECO:0000256" key="11">
    <source>
        <dbReference type="SAM" id="Phobius"/>
    </source>
</evidence>
<evidence type="ECO:0000256" key="2">
    <source>
        <dbReference type="ARBA" id="ARBA00001968"/>
    </source>
</evidence>
<evidence type="ECO:0000256" key="3">
    <source>
        <dbReference type="ARBA" id="ARBA00004236"/>
    </source>
</evidence>
<dbReference type="InterPro" id="IPR036890">
    <property type="entry name" value="HATPase_C_sf"/>
</dbReference>
<dbReference type="EC" id="2.7.13.3" evidence="4"/>
<dbReference type="GO" id="GO:0004721">
    <property type="term" value="F:phosphoprotein phosphatase activity"/>
    <property type="evidence" value="ECO:0007669"/>
    <property type="project" value="TreeGrafter"/>
</dbReference>
<dbReference type="SUPFAM" id="SSF55874">
    <property type="entry name" value="ATPase domain of HSP90 chaperone/DNA topoisomerase II/histidine kinase"/>
    <property type="match status" value="1"/>
</dbReference>
<evidence type="ECO:0000313" key="14">
    <source>
        <dbReference type="Proteomes" id="UP000469325"/>
    </source>
</evidence>
<dbReference type="Gene3D" id="1.10.287.130">
    <property type="match status" value="1"/>
</dbReference>
<dbReference type="RefSeq" id="WP_154434104.1">
    <property type="nucleotide sequence ID" value="NZ_VUNC01000002.1"/>
</dbReference>
<proteinExistence type="predicted"/>